<dbReference type="Proteomes" id="UP000005143">
    <property type="component" value="Unassembled WGS sequence"/>
</dbReference>
<comment type="similarity">
    <text evidence="17">Belongs to the NnrD/CARKD family.</text>
</comment>
<keyword evidence="13" id="KW-0511">Multifunctional enzyme</keyword>
<evidence type="ECO:0000256" key="17">
    <source>
        <dbReference type="HAMAP-Rule" id="MF_01965"/>
    </source>
</evidence>
<dbReference type="CDD" id="cd01171">
    <property type="entry name" value="YXKO-related"/>
    <property type="match status" value="1"/>
</dbReference>
<accession>H0E0G0</accession>
<dbReference type="OrthoDB" id="9806925at2"/>
<comment type="cofactor">
    <cofactor evidence="17">
        <name>Mg(2+)</name>
        <dbReference type="ChEBI" id="CHEBI:18420"/>
    </cofactor>
</comment>
<evidence type="ECO:0000256" key="6">
    <source>
        <dbReference type="ARBA" id="ARBA00022741"/>
    </source>
</evidence>
<feature type="binding site" evidence="17">
    <location>
        <position position="392"/>
    </location>
    <ligand>
        <name>(6S)-NADPHX</name>
        <dbReference type="ChEBI" id="CHEBI:64076"/>
    </ligand>
</feature>
<feature type="binding site" evidence="18">
    <location>
        <position position="126"/>
    </location>
    <ligand>
        <name>K(+)</name>
        <dbReference type="ChEBI" id="CHEBI:29103"/>
    </ligand>
</feature>
<feature type="binding site" evidence="18">
    <location>
        <position position="66"/>
    </location>
    <ligand>
        <name>K(+)</name>
        <dbReference type="ChEBI" id="CHEBI:29103"/>
    </ligand>
</feature>
<comment type="similarity">
    <text evidence="4 19">In the C-terminal section; belongs to the NnrD/CARKD family.</text>
</comment>
<dbReference type="PROSITE" id="PS51383">
    <property type="entry name" value="YJEF_C_3"/>
    <property type="match status" value="1"/>
</dbReference>
<dbReference type="InterPro" id="IPR000631">
    <property type="entry name" value="CARKD"/>
</dbReference>
<evidence type="ECO:0000256" key="11">
    <source>
        <dbReference type="ARBA" id="ARBA00023235"/>
    </source>
</evidence>
<evidence type="ECO:0000256" key="19">
    <source>
        <dbReference type="PIRNR" id="PIRNR017184"/>
    </source>
</evidence>
<reference evidence="22 23" key="1">
    <citation type="journal article" date="2013" name="Biodegradation">
        <title>Quantitative proteomic analysis of ibuprofen-degrading Patulibacter sp. strain I11.</title>
        <authorList>
            <person name="Almeida B."/>
            <person name="Kjeldal H."/>
            <person name="Lolas I."/>
            <person name="Knudsen A.D."/>
            <person name="Carvalho G."/>
            <person name="Nielsen K.L."/>
            <person name="Barreto Crespo M.T."/>
            <person name="Stensballe A."/>
            <person name="Nielsen J.L."/>
        </authorList>
    </citation>
    <scope>NUCLEOTIDE SEQUENCE [LARGE SCALE GENOMIC DNA]</scope>
    <source>
        <strain evidence="22 23">I11</strain>
    </source>
</reference>
<dbReference type="GO" id="GO:0052855">
    <property type="term" value="F:ADP-dependent NAD(P)H-hydrate dehydratase activity"/>
    <property type="evidence" value="ECO:0007669"/>
    <property type="project" value="UniProtKB-UniRule"/>
</dbReference>
<comment type="catalytic activity">
    <reaction evidence="2 18 19">
        <text>(6R)-NADPHX = (6S)-NADPHX</text>
        <dbReference type="Rhea" id="RHEA:32227"/>
        <dbReference type="ChEBI" id="CHEBI:64076"/>
        <dbReference type="ChEBI" id="CHEBI:64077"/>
        <dbReference type="EC" id="5.1.99.6"/>
    </reaction>
</comment>
<dbReference type="InterPro" id="IPR029056">
    <property type="entry name" value="Ribokinase-like"/>
</dbReference>
<feature type="binding site" evidence="17">
    <location>
        <position position="264"/>
    </location>
    <ligand>
        <name>(6S)-NADPHX</name>
        <dbReference type="ChEBI" id="CHEBI:64076"/>
    </ligand>
</feature>
<comment type="subunit">
    <text evidence="17">Homotetramer.</text>
</comment>
<evidence type="ECO:0000256" key="12">
    <source>
        <dbReference type="ARBA" id="ARBA00023239"/>
    </source>
</evidence>
<evidence type="ECO:0000256" key="18">
    <source>
        <dbReference type="HAMAP-Rule" id="MF_01966"/>
    </source>
</evidence>
<keyword evidence="6 17" id="KW-0547">Nucleotide-binding</keyword>
<dbReference type="HAMAP" id="MF_01965">
    <property type="entry name" value="NADHX_dehydratase"/>
    <property type="match status" value="1"/>
</dbReference>
<dbReference type="PANTHER" id="PTHR12592">
    <property type="entry name" value="ATP-DEPENDENT (S)-NAD(P)H-HYDRATE DEHYDRATASE FAMILY MEMBER"/>
    <property type="match status" value="1"/>
</dbReference>
<feature type="binding site" evidence="17">
    <location>
        <position position="458"/>
    </location>
    <ligand>
        <name>AMP</name>
        <dbReference type="ChEBI" id="CHEBI:456215"/>
    </ligand>
</feature>
<dbReference type="NCBIfam" id="TIGR00196">
    <property type="entry name" value="yjeF_cterm"/>
    <property type="match status" value="1"/>
</dbReference>
<dbReference type="PIRSF" id="PIRSF017184">
    <property type="entry name" value="Nnr"/>
    <property type="match status" value="1"/>
</dbReference>
<comment type="similarity">
    <text evidence="3 19">In the N-terminal section; belongs to the NnrE/AIBP family.</text>
</comment>
<evidence type="ECO:0000256" key="5">
    <source>
        <dbReference type="ARBA" id="ARBA00022723"/>
    </source>
</evidence>
<dbReference type="RefSeq" id="WP_007570039.1">
    <property type="nucleotide sequence ID" value="NZ_AGUD01000009.1"/>
</dbReference>
<protein>
    <recommendedName>
        <fullName evidence="19">Bifunctional NAD(P)H-hydrate repair enzyme</fullName>
    </recommendedName>
    <alternativeName>
        <fullName evidence="19">Nicotinamide nucleotide repair protein</fullName>
    </alternativeName>
    <domain>
        <recommendedName>
            <fullName evidence="19">ADP-dependent (S)-NAD(P)H-hydrate dehydratase</fullName>
            <ecNumber evidence="19">4.2.1.136</ecNumber>
        </recommendedName>
        <alternativeName>
            <fullName evidence="19">ADP-dependent NAD(P)HX dehydratase</fullName>
        </alternativeName>
    </domain>
    <domain>
        <recommendedName>
            <fullName evidence="19">NAD(P)H-hydrate epimerase</fullName>
            <ecNumber evidence="19">5.1.99.6</ecNumber>
        </recommendedName>
    </domain>
</protein>
<evidence type="ECO:0000313" key="23">
    <source>
        <dbReference type="Proteomes" id="UP000005143"/>
    </source>
</evidence>
<dbReference type="Pfam" id="PF03853">
    <property type="entry name" value="YjeF_N"/>
    <property type="match status" value="1"/>
</dbReference>
<comment type="catalytic activity">
    <reaction evidence="1 18 19">
        <text>(6R)-NADHX = (6S)-NADHX</text>
        <dbReference type="Rhea" id="RHEA:32215"/>
        <dbReference type="ChEBI" id="CHEBI:64074"/>
        <dbReference type="ChEBI" id="CHEBI:64075"/>
        <dbReference type="EC" id="5.1.99.6"/>
    </reaction>
</comment>
<keyword evidence="23" id="KW-1185">Reference proteome</keyword>
<dbReference type="SUPFAM" id="SSF64153">
    <property type="entry name" value="YjeF N-terminal domain-like"/>
    <property type="match status" value="1"/>
</dbReference>
<dbReference type="InterPro" id="IPR017953">
    <property type="entry name" value="Carbohydrate_kinase_pred_CS"/>
</dbReference>
<evidence type="ECO:0000256" key="13">
    <source>
        <dbReference type="ARBA" id="ARBA00023268"/>
    </source>
</evidence>
<dbReference type="GO" id="GO:0046872">
    <property type="term" value="F:metal ion binding"/>
    <property type="evidence" value="ECO:0007669"/>
    <property type="project" value="UniProtKB-UniRule"/>
</dbReference>
<evidence type="ECO:0000256" key="8">
    <source>
        <dbReference type="ARBA" id="ARBA00022857"/>
    </source>
</evidence>
<evidence type="ECO:0000256" key="9">
    <source>
        <dbReference type="ARBA" id="ARBA00022958"/>
    </source>
</evidence>
<keyword evidence="8 17" id="KW-0521">NADP</keyword>
<dbReference type="NCBIfam" id="TIGR00197">
    <property type="entry name" value="yjeF_nterm"/>
    <property type="match status" value="1"/>
</dbReference>
<dbReference type="Pfam" id="PF01256">
    <property type="entry name" value="Carb_kinase"/>
    <property type="match status" value="1"/>
</dbReference>
<comment type="caution">
    <text evidence="22">The sequence shown here is derived from an EMBL/GenBank/DDBJ whole genome shotgun (WGS) entry which is preliminary data.</text>
</comment>
<feature type="binding site" evidence="18">
    <location>
        <position position="162"/>
    </location>
    <ligand>
        <name>(6S)-NADPHX</name>
        <dbReference type="ChEBI" id="CHEBI:64076"/>
    </ligand>
</feature>
<evidence type="ECO:0000256" key="2">
    <source>
        <dbReference type="ARBA" id="ARBA00000909"/>
    </source>
</evidence>
<feature type="domain" description="YjeF C-terminal" evidence="20">
    <location>
        <begin position="229"/>
        <end position="518"/>
    </location>
</feature>
<dbReference type="Gene3D" id="3.40.50.10260">
    <property type="entry name" value="YjeF N-terminal domain"/>
    <property type="match status" value="1"/>
</dbReference>
<dbReference type="GO" id="GO:0005524">
    <property type="term" value="F:ATP binding"/>
    <property type="evidence" value="ECO:0007669"/>
    <property type="project" value="UniProtKB-UniRule"/>
</dbReference>
<comment type="function">
    <text evidence="17">Catalyzes the dehydration of the S-form of NAD(P)HX at the expense of ADP, which is converted to AMP. Together with NAD(P)HX epimerase, which catalyzes the epimerization of the S- and R-forms, the enzyme allows the repair of both epimers of NAD(P)HX, a damaged form of NAD(P)H that is a result of enzymatic or heat-dependent hydration.</text>
</comment>
<dbReference type="Gene3D" id="3.40.1190.20">
    <property type="match status" value="1"/>
</dbReference>
<gene>
    <name evidence="18" type="primary">nnrE</name>
    <name evidence="17" type="synonym">nnrD</name>
    <name evidence="22" type="ORF">PAI11_02680</name>
</gene>
<evidence type="ECO:0000256" key="4">
    <source>
        <dbReference type="ARBA" id="ARBA00009524"/>
    </source>
</evidence>
<comment type="cofactor">
    <cofactor evidence="18 19">
        <name>K(+)</name>
        <dbReference type="ChEBI" id="CHEBI:29103"/>
    </cofactor>
    <text evidence="18 19">Binds 1 potassium ion per subunit.</text>
</comment>
<organism evidence="22 23">
    <name type="scientific">Patulibacter medicamentivorans</name>
    <dbReference type="NCBI Taxonomy" id="1097667"/>
    <lineage>
        <taxon>Bacteria</taxon>
        <taxon>Bacillati</taxon>
        <taxon>Actinomycetota</taxon>
        <taxon>Thermoleophilia</taxon>
        <taxon>Solirubrobacterales</taxon>
        <taxon>Patulibacteraceae</taxon>
        <taxon>Patulibacter</taxon>
    </lineage>
</organism>
<evidence type="ECO:0000256" key="15">
    <source>
        <dbReference type="ARBA" id="ARBA00048238"/>
    </source>
</evidence>
<dbReference type="GO" id="GO:0052856">
    <property type="term" value="F:NAD(P)HX epimerase activity"/>
    <property type="evidence" value="ECO:0007669"/>
    <property type="project" value="UniProtKB-UniRule"/>
</dbReference>
<dbReference type="HAMAP" id="MF_01966">
    <property type="entry name" value="NADHX_epimerase"/>
    <property type="match status" value="1"/>
</dbReference>
<sequence>MASSPPAWLDPLPDAAGLRATDAWAIGTVGIPGIALMETAGALLADAVVEVAPQGPVAIVCGAGNNGGDGYVVARLLRQAGRRVRVVSTVPDERLKGDAALARDAFGGPADPWSAAALDDAAVIVDAILGTGASGAPRGVAAEAIAGIAAAADRGIPVVACDVPSGVDATTGEVAGVAVPATATVTFHAATSGLWIAPGKDHVGRLRIVDIGIPRRVRDLLPVPSTGLLSAAVVDALPRRRTDGTKFRSGHVLIVGGAPGMTGAPCLTARGAMRAGAGYATLAVPAGVESTVAARAPVETLTLALPAADDGAVAATAADVVLERLRTRRATLVVGPGLSRGPERDRLLRALIAGHDGALVVDADGLAALAGDPEALRARTASATRPTVITPHAGEMARLLGVELEAVGEHRLATVRDAARRTGAVVVLKGDDTLIAAPDGRVAISPGGAPGLATAGTGDVLAGVVGALLARDVEPFTAASAAVWLHLRAGLRAAEQHGVEGTVAGDVAEAVAIVRRDHDRSAAVALDRAPARDGG</sequence>
<dbReference type="PATRIC" id="fig|1097667.3.peg.267"/>
<feature type="binding site" evidence="17">
    <location>
        <position position="337"/>
    </location>
    <ligand>
        <name>(6S)-NADPHX</name>
        <dbReference type="ChEBI" id="CHEBI:64076"/>
    </ligand>
</feature>
<feature type="binding site" evidence="17">
    <location>
        <position position="459"/>
    </location>
    <ligand>
        <name>(6S)-NADPHX</name>
        <dbReference type="ChEBI" id="CHEBI:64076"/>
    </ligand>
</feature>
<dbReference type="GO" id="GO:0110051">
    <property type="term" value="P:metabolite repair"/>
    <property type="evidence" value="ECO:0007669"/>
    <property type="project" value="TreeGrafter"/>
</dbReference>
<comment type="function">
    <text evidence="14 19">Bifunctional enzyme that catalyzes the epimerization of the S- and R-forms of NAD(P)HX and the dehydration of the S-form of NAD(P)HX at the expense of ADP, which is converted to AMP. This allows the repair of both epimers of NAD(P)HX, a damaged form of NAD(P)H that is a result of enzymatic or heat-dependent hydration.</text>
</comment>
<dbReference type="PROSITE" id="PS01050">
    <property type="entry name" value="YJEF_C_2"/>
    <property type="match status" value="1"/>
</dbReference>
<dbReference type="PROSITE" id="PS51385">
    <property type="entry name" value="YJEF_N"/>
    <property type="match status" value="1"/>
</dbReference>
<feature type="binding site" evidence="17">
    <location>
        <begin position="429"/>
        <end position="433"/>
    </location>
    <ligand>
        <name>AMP</name>
        <dbReference type="ChEBI" id="CHEBI:456215"/>
    </ligand>
</feature>
<name>H0E0G0_9ACTN</name>
<evidence type="ECO:0000256" key="3">
    <source>
        <dbReference type="ARBA" id="ARBA00006001"/>
    </source>
</evidence>
<dbReference type="AlphaFoldDB" id="H0E0G0"/>
<dbReference type="EMBL" id="AGUD01000009">
    <property type="protein sequence ID" value="EHN12821.1"/>
    <property type="molecule type" value="Genomic_DNA"/>
</dbReference>
<comment type="function">
    <text evidence="18">Catalyzes the epimerization of the S- and R-forms of NAD(P)HX, a damaged form of NAD(P)H that is a result of enzymatic or heat-dependent hydration. This is a prerequisite for the S-specific NAD(P)H-hydrate dehydratase to allow the repair of both epimers of NAD(P)HX.</text>
</comment>
<feature type="binding site" evidence="18">
    <location>
        <position position="165"/>
    </location>
    <ligand>
        <name>K(+)</name>
        <dbReference type="ChEBI" id="CHEBI:29103"/>
    </ligand>
</feature>
<keyword evidence="7 17" id="KW-0067">ATP-binding</keyword>
<comment type="catalytic activity">
    <reaction evidence="15 17 19">
        <text>(6S)-NADHX + ADP = AMP + phosphate + NADH + H(+)</text>
        <dbReference type="Rhea" id="RHEA:32223"/>
        <dbReference type="ChEBI" id="CHEBI:15378"/>
        <dbReference type="ChEBI" id="CHEBI:43474"/>
        <dbReference type="ChEBI" id="CHEBI:57945"/>
        <dbReference type="ChEBI" id="CHEBI:64074"/>
        <dbReference type="ChEBI" id="CHEBI:456215"/>
        <dbReference type="ChEBI" id="CHEBI:456216"/>
        <dbReference type="EC" id="4.2.1.136"/>
    </reaction>
</comment>
<keyword evidence="10 17" id="KW-0520">NAD</keyword>
<feature type="domain" description="YjeF N-terminal" evidence="21">
    <location>
        <begin position="18"/>
        <end position="219"/>
    </location>
</feature>
<evidence type="ECO:0000256" key="16">
    <source>
        <dbReference type="ARBA" id="ARBA00049209"/>
    </source>
</evidence>
<dbReference type="InterPro" id="IPR036652">
    <property type="entry name" value="YjeF_N_dom_sf"/>
</dbReference>
<proteinExistence type="inferred from homology"/>
<feature type="binding site" evidence="18">
    <location>
        <begin position="130"/>
        <end position="136"/>
    </location>
    <ligand>
        <name>(6S)-NADPHX</name>
        <dbReference type="ChEBI" id="CHEBI:64076"/>
    </ligand>
</feature>
<keyword evidence="9 18" id="KW-0630">Potassium</keyword>
<dbReference type="GO" id="GO:0046496">
    <property type="term" value="P:nicotinamide nucleotide metabolic process"/>
    <property type="evidence" value="ECO:0007669"/>
    <property type="project" value="UniProtKB-UniRule"/>
</dbReference>
<comment type="caution">
    <text evidence="18">Lacks conserved residue(s) required for the propagation of feature annotation.</text>
</comment>
<dbReference type="EC" id="4.2.1.136" evidence="19"/>
<dbReference type="SUPFAM" id="SSF53613">
    <property type="entry name" value="Ribokinase-like"/>
    <property type="match status" value="1"/>
</dbReference>
<keyword evidence="12 17" id="KW-0456">Lyase</keyword>
<feature type="binding site" evidence="18">
    <location>
        <begin position="65"/>
        <end position="69"/>
    </location>
    <ligand>
        <name>(6S)-NADPHX</name>
        <dbReference type="ChEBI" id="CHEBI:64076"/>
    </ligand>
</feature>
<comment type="similarity">
    <text evidence="18">Belongs to the NnrE/AIBP family.</text>
</comment>
<evidence type="ECO:0000259" key="20">
    <source>
        <dbReference type="PROSITE" id="PS51383"/>
    </source>
</evidence>
<comment type="catalytic activity">
    <reaction evidence="16 17 19">
        <text>(6S)-NADPHX + ADP = AMP + phosphate + NADPH + H(+)</text>
        <dbReference type="Rhea" id="RHEA:32235"/>
        <dbReference type="ChEBI" id="CHEBI:15378"/>
        <dbReference type="ChEBI" id="CHEBI:43474"/>
        <dbReference type="ChEBI" id="CHEBI:57783"/>
        <dbReference type="ChEBI" id="CHEBI:64076"/>
        <dbReference type="ChEBI" id="CHEBI:456215"/>
        <dbReference type="ChEBI" id="CHEBI:456216"/>
        <dbReference type="EC" id="4.2.1.136"/>
    </reaction>
</comment>
<evidence type="ECO:0000256" key="7">
    <source>
        <dbReference type="ARBA" id="ARBA00022840"/>
    </source>
</evidence>
<evidence type="ECO:0000256" key="1">
    <source>
        <dbReference type="ARBA" id="ARBA00000013"/>
    </source>
</evidence>
<keyword evidence="5 18" id="KW-0479">Metal-binding</keyword>
<dbReference type="InterPro" id="IPR030677">
    <property type="entry name" value="Nnr"/>
</dbReference>
<keyword evidence="11 18" id="KW-0413">Isomerase</keyword>
<evidence type="ECO:0000256" key="14">
    <source>
        <dbReference type="ARBA" id="ARBA00025153"/>
    </source>
</evidence>
<dbReference type="PANTHER" id="PTHR12592:SF0">
    <property type="entry name" value="ATP-DEPENDENT (S)-NAD(P)H-HYDRATE DEHYDRATASE"/>
    <property type="match status" value="1"/>
</dbReference>
<evidence type="ECO:0000313" key="22">
    <source>
        <dbReference type="EMBL" id="EHN12821.1"/>
    </source>
</evidence>
<evidence type="ECO:0000256" key="10">
    <source>
        <dbReference type="ARBA" id="ARBA00023027"/>
    </source>
</evidence>
<evidence type="ECO:0000259" key="21">
    <source>
        <dbReference type="PROSITE" id="PS51385"/>
    </source>
</evidence>
<dbReference type="EC" id="5.1.99.6" evidence="19"/>
<dbReference type="InterPro" id="IPR004443">
    <property type="entry name" value="YjeF_N_dom"/>
</dbReference>